<comment type="caution">
    <text evidence="3">The sequence shown here is derived from an EMBL/GenBank/DDBJ whole genome shotgun (WGS) entry which is preliminary data.</text>
</comment>
<dbReference type="Gene3D" id="3.40.50.300">
    <property type="entry name" value="P-loop containing nucleotide triphosphate hydrolases"/>
    <property type="match status" value="1"/>
</dbReference>
<dbReference type="Gene3D" id="3.30.420.240">
    <property type="match status" value="1"/>
</dbReference>
<accession>A0A832ZWD1</accession>
<keyword evidence="1" id="KW-1188">Viral release from host cell</keyword>
<name>A0A832ZWD1_CALS0</name>
<dbReference type="EMBL" id="DQVM01000060">
    <property type="protein sequence ID" value="HIQ29542.1"/>
    <property type="molecule type" value="Genomic_DNA"/>
</dbReference>
<proteinExistence type="predicted"/>
<reference evidence="3" key="1">
    <citation type="journal article" date="2020" name="ISME J.">
        <title>Gammaproteobacteria mediating utilization of methyl-, sulfur- and petroleum organic compounds in deep ocean hydrothermal plumes.</title>
        <authorList>
            <person name="Zhou Z."/>
            <person name="Liu Y."/>
            <person name="Pan J."/>
            <person name="Cron B.R."/>
            <person name="Toner B.M."/>
            <person name="Anantharaman K."/>
            <person name="Breier J.A."/>
            <person name="Dick G.J."/>
            <person name="Li M."/>
        </authorList>
    </citation>
    <scope>NUCLEOTIDE SEQUENCE</scope>
    <source>
        <strain evidence="3">SZUA-1515</strain>
    </source>
</reference>
<evidence type="ECO:0000313" key="4">
    <source>
        <dbReference type="Proteomes" id="UP000608579"/>
    </source>
</evidence>
<evidence type="ECO:0000259" key="2">
    <source>
        <dbReference type="Pfam" id="PF17289"/>
    </source>
</evidence>
<feature type="domain" description="Terminase large subunit gp17-like C-terminal" evidence="2">
    <location>
        <begin position="266"/>
        <end position="415"/>
    </location>
</feature>
<evidence type="ECO:0000256" key="1">
    <source>
        <dbReference type="ARBA" id="ARBA00022612"/>
    </source>
</evidence>
<dbReference type="InterPro" id="IPR035421">
    <property type="entry name" value="Terminase_6C"/>
</dbReference>
<organism evidence="3 4">
    <name type="scientific">Caldiarchaeum subterraneum</name>
    <dbReference type="NCBI Taxonomy" id="311458"/>
    <lineage>
        <taxon>Archaea</taxon>
        <taxon>Nitrososphaerota</taxon>
        <taxon>Candidatus Caldarchaeales</taxon>
        <taxon>Candidatus Caldarchaeaceae</taxon>
        <taxon>Candidatus Caldarchaeum</taxon>
    </lineage>
</organism>
<sequence length="435" mass="48604">MKTSEISQLLLDAAGLGIRLYSWQRRLIDDCSRFRVVLKSRAVGGSFTIALEALTQSLLHDNSTALVVSYSLRQSVEVFRKMRSLVSSLRRVRISEGGAVYVLDTVVRESGSYLELGNGSRVVSLPNNPDAIRGYRADFVYVDEAGMFRDDSGLKAAVMLTTAARNGRVTLVSTPKGKRGWFYEAYKDAMEKRTWSLHRIHYSMAPHISREDVEALRKTLNPLEWAQEMELEFLDEENAAFPYEVILSCVSDYTPKPHETDNPVYVGIDFGRYRDATVITAVERTGEEKLRIILTRELRNQDFNTQLATILDLINSLNPAAVYVDKTGLGIPLYEMLSRKAGQIIGVTITAAVKEALVVTLSNAMRSGRLVIPASEEKLITQLRVFRAVQHGPRLGYGAGGREHDDYVISLALAVYAASRHGEDEAMAARFWSWG</sequence>
<dbReference type="InterPro" id="IPR027417">
    <property type="entry name" value="P-loop_NTPase"/>
</dbReference>
<dbReference type="AlphaFoldDB" id="A0A832ZWD1"/>
<evidence type="ECO:0000313" key="3">
    <source>
        <dbReference type="EMBL" id="HIQ29542.1"/>
    </source>
</evidence>
<dbReference type="Pfam" id="PF03237">
    <property type="entry name" value="Terminase_6N"/>
    <property type="match status" value="1"/>
</dbReference>
<dbReference type="Proteomes" id="UP000608579">
    <property type="component" value="Unassembled WGS sequence"/>
</dbReference>
<protein>
    <recommendedName>
        <fullName evidence="2">Terminase large subunit gp17-like C-terminal domain-containing protein</fullName>
    </recommendedName>
</protein>
<gene>
    <name evidence="3" type="ORF">EYH45_03155</name>
</gene>
<dbReference type="Pfam" id="PF17289">
    <property type="entry name" value="Terminase_6C"/>
    <property type="match status" value="1"/>
</dbReference>